<dbReference type="InterPro" id="IPR002403">
    <property type="entry name" value="Cyt_P450_E_grp-IV"/>
</dbReference>
<dbReference type="SUPFAM" id="SSF48264">
    <property type="entry name" value="Cytochrome P450"/>
    <property type="match status" value="1"/>
</dbReference>
<evidence type="ECO:0000256" key="7">
    <source>
        <dbReference type="PIRSR" id="PIRSR602403-1"/>
    </source>
</evidence>
<accession>A0A2I2FKS6</accession>
<reference evidence="9 10" key="1">
    <citation type="submission" date="2017-12" db="EMBL/GenBank/DDBJ databases">
        <authorList>
            <consortium name="DOE Joint Genome Institute"/>
            <person name="Haridas S."/>
            <person name="Kjaerbolling I."/>
            <person name="Vesth T.C."/>
            <person name="Frisvad J.C."/>
            <person name="Nybo J.L."/>
            <person name="Theobald S."/>
            <person name="Kuo A."/>
            <person name="Bowyer P."/>
            <person name="Matsuda Y."/>
            <person name="Mondo S."/>
            <person name="Lyhne E.K."/>
            <person name="Kogle M.E."/>
            <person name="Clum A."/>
            <person name="Lipzen A."/>
            <person name="Salamov A."/>
            <person name="Ngan C.Y."/>
            <person name="Daum C."/>
            <person name="Chiniquy J."/>
            <person name="Barry K."/>
            <person name="LaButti K."/>
            <person name="Simmons B.A."/>
            <person name="Magnuson J.K."/>
            <person name="Mortensen U.H."/>
            <person name="Larsen T.O."/>
            <person name="Grigoriev I.V."/>
            <person name="Baker S.E."/>
            <person name="Andersen M.R."/>
            <person name="Nordberg H.P."/>
            <person name="Cantor M.N."/>
            <person name="Hua S.X."/>
        </authorList>
    </citation>
    <scope>NUCLEOTIDE SEQUENCE [LARGE SCALE GENOMIC DNA]</scope>
    <source>
        <strain evidence="9 10">CBS 102.13</strain>
    </source>
</reference>
<dbReference type="GO" id="GO:0005506">
    <property type="term" value="F:iron ion binding"/>
    <property type="evidence" value="ECO:0007669"/>
    <property type="project" value="InterPro"/>
</dbReference>
<evidence type="ECO:0000313" key="9">
    <source>
        <dbReference type="EMBL" id="PLB41237.1"/>
    </source>
</evidence>
<dbReference type="InterPro" id="IPR001128">
    <property type="entry name" value="Cyt_P450"/>
</dbReference>
<name>A0A2I2FKS6_ASPCN</name>
<evidence type="ECO:0000256" key="4">
    <source>
        <dbReference type="ARBA" id="ARBA00023002"/>
    </source>
</evidence>
<evidence type="ECO:0000256" key="5">
    <source>
        <dbReference type="ARBA" id="ARBA00023004"/>
    </source>
</evidence>
<dbReference type="GeneID" id="36526704"/>
<comment type="similarity">
    <text evidence="2">Belongs to the cytochrome P450 family.</text>
</comment>
<keyword evidence="7" id="KW-0349">Heme</keyword>
<protein>
    <submittedName>
        <fullName evidence="9">Cytochrome P450</fullName>
    </submittedName>
</protein>
<dbReference type="OrthoDB" id="1844152at2759"/>
<proteinExistence type="inferred from homology"/>
<dbReference type="RefSeq" id="XP_024675249.1">
    <property type="nucleotide sequence ID" value="XM_024819544.1"/>
</dbReference>
<feature type="transmembrane region" description="Helical" evidence="8">
    <location>
        <begin position="12"/>
        <end position="38"/>
    </location>
</feature>
<keyword evidence="3 7" id="KW-0479">Metal-binding</keyword>
<evidence type="ECO:0000313" key="10">
    <source>
        <dbReference type="Proteomes" id="UP000234585"/>
    </source>
</evidence>
<evidence type="ECO:0000256" key="6">
    <source>
        <dbReference type="ARBA" id="ARBA00023033"/>
    </source>
</evidence>
<feature type="transmembrane region" description="Helical" evidence="8">
    <location>
        <begin position="50"/>
        <end position="70"/>
    </location>
</feature>
<dbReference type="Gene3D" id="1.10.630.10">
    <property type="entry name" value="Cytochrome P450"/>
    <property type="match status" value="1"/>
</dbReference>
<sequence length="514" mass="57583">MAFNADDGSSLIAAVVQFLMPASWSQVLLLAFLGYVFLNQVRHYQTTPANVTTINFPAVYLPLISSWIAAIRFMKNPVESVREGMAKSKNGLVRIATLQGEFILATDRHRVAEYIKAPDTILNAQDGSNDQQQIPFTMGYGVGHRTYHTAVVRGPITQNITPNTPVMLDEALRSFDDLIGSPVEETPIALYSTIAMTVARVANRIYVGTELCRNAEFLRNATDYAEAVVISAEVLRNFPEWMKGFLVRLLPVTSYRRQGRRFLAPLIQDRLDGKLDANGEKHKDLIQWLIDAAPPVEKTIPQLAERVMALNVASIHTTTMTFTAALYHLAAEPTKYALTLREEVMANLEQGEITAATLSKLPKLESFLRESGRFDSSGLMSMQRNARKEFKFSDGTVLPPGSKIGSPSLFLHRDPEVFEDPEVFDGLRFYQPHAEPGTKPKTMLNTDVNFHLFGHGRHPCPGRFLAVHEMKLMFAILLLRYDIRLKPGTKPQPFYIGTMSLPDTKLEVLFKGRK</sequence>
<dbReference type="Pfam" id="PF00067">
    <property type="entry name" value="p450"/>
    <property type="match status" value="1"/>
</dbReference>
<keyword evidence="4" id="KW-0560">Oxidoreductase</keyword>
<evidence type="ECO:0000256" key="2">
    <source>
        <dbReference type="ARBA" id="ARBA00010617"/>
    </source>
</evidence>
<keyword evidence="8" id="KW-0812">Transmembrane</keyword>
<dbReference type="STRING" id="41067.A0A2I2FKS6"/>
<feature type="binding site" description="axial binding residue" evidence="7">
    <location>
        <position position="460"/>
    </location>
    <ligand>
        <name>heme</name>
        <dbReference type="ChEBI" id="CHEBI:30413"/>
    </ligand>
    <ligandPart>
        <name>Fe</name>
        <dbReference type="ChEBI" id="CHEBI:18248"/>
    </ligandPart>
</feature>
<dbReference type="InterPro" id="IPR036396">
    <property type="entry name" value="Cyt_P450_sf"/>
</dbReference>
<keyword evidence="5 7" id="KW-0408">Iron</keyword>
<organism evidence="9 10">
    <name type="scientific">Aspergillus candidus</name>
    <dbReference type="NCBI Taxonomy" id="41067"/>
    <lineage>
        <taxon>Eukaryota</taxon>
        <taxon>Fungi</taxon>
        <taxon>Dikarya</taxon>
        <taxon>Ascomycota</taxon>
        <taxon>Pezizomycotina</taxon>
        <taxon>Eurotiomycetes</taxon>
        <taxon>Eurotiomycetidae</taxon>
        <taxon>Eurotiales</taxon>
        <taxon>Aspergillaceae</taxon>
        <taxon>Aspergillus</taxon>
        <taxon>Aspergillus subgen. Circumdati</taxon>
    </lineage>
</organism>
<comment type="cofactor">
    <cofactor evidence="1 7">
        <name>heme</name>
        <dbReference type="ChEBI" id="CHEBI:30413"/>
    </cofactor>
</comment>
<dbReference type="AlphaFoldDB" id="A0A2I2FKS6"/>
<dbReference type="GO" id="GO:0004497">
    <property type="term" value="F:monooxygenase activity"/>
    <property type="evidence" value="ECO:0007669"/>
    <property type="project" value="UniProtKB-KW"/>
</dbReference>
<dbReference type="PRINTS" id="PR00465">
    <property type="entry name" value="EP450IV"/>
</dbReference>
<evidence type="ECO:0000256" key="8">
    <source>
        <dbReference type="SAM" id="Phobius"/>
    </source>
</evidence>
<dbReference type="EMBL" id="KZ559121">
    <property type="protein sequence ID" value="PLB41237.1"/>
    <property type="molecule type" value="Genomic_DNA"/>
</dbReference>
<evidence type="ECO:0000256" key="1">
    <source>
        <dbReference type="ARBA" id="ARBA00001971"/>
    </source>
</evidence>
<gene>
    <name evidence="9" type="ORF">BDW47DRAFT_65693</name>
</gene>
<dbReference type="Proteomes" id="UP000234585">
    <property type="component" value="Unassembled WGS sequence"/>
</dbReference>
<dbReference type="GO" id="GO:0020037">
    <property type="term" value="F:heme binding"/>
    <property type="evidence" value="ECO:0007669"/>
    <property type="project" value="InterPro"/>
</dbReference>
<dbReference type="CDD" id="cd11041">
    <property type="entry name" value="CYP503A1-like"/>
    <property type="match status" value="1"/>
</dbReference>
<dbReference type="GO" id="GO:0016705">
    <property type="term" value="F:oxidoreductase activity, acting on paired donors, with incorporation or reduction of molecular oxygen"/>
    <property type="evidence" value="ECO:0007669"/>
    <property type="project" value="InterPro"/>
</dbReference>
<keyword evidence="10" id="KW-1185">Reference proteome</keyword>
<keyword evidence="8" id="KW-0472">Membrane</keyword>
<evidence type="ECO:0000256" key="3">
    <source>
        <dbReference type="ARBA" id="ARBA00022723"/>
    </source>
</evidence>
<keyword evidence="8" id="KW-1133">Transmembrane helix</keyword>
<dbReference type="GO" id="GO:0019748">
    <property type="term" value="P:secondary metabolic process"/>
    <property type="evidence" value="ECO:0007669"/>
    <property type="project" value="UniProtKB-ARBA"/>
</dbReference>
<keyword evidence="6" id="KW-0503">Monooxygenase</keyword>
<dbReference type="PANTHER" id="PTHR46206">
    <property type="entry name" value="CYTOCHROME P450"/>
    <property type="match status" value="1"/>
</dbReference>